<sequence>MTRCSDPNSNQKKRKKRGKHVSFPPDEEIVSGFAEHADRTEDSCMTLTDVVAAYQQSCSKHQVQPRENILQQLQVCYLLSSV</sequence>
<evidence type="ECO:0000313" key="3">
    <source>
        <dbReference type="Proteomes" id="UP001482620"/>
    </source>
</evidence>
<reference evidence="2 3" key="1">
    <citation type="submission" date="2021-06" db="EMBL/GenBank/DDBJ databases">
        <authorList>
            <person name="Palmer J.M."/>
        </authorList>
    </citation>
    <scope>NUCLEOTIDE SEQUENCE [LARGE SCALE GENOMIC DNA]</scope>
    <source>
        <strain evidence="3">if_2019</strain>
        <tissue evidence="2">Muscle</tissue>
    </source>
</reference>
<keyword evidence="3" id="KW-1185">Reference proteome</keyword>
<evidence type="ECO:0000313" key="2">
    <source>
        <dbReference type="EMBL" id="MEQ2232201.1"/>
    </source>
</evidence>
<organism evidence="2 3">
    <name type="scientific">Ilyodon furcidens</name>
    <name type="common">goldbreast splitfin</name>
    <dbReference type="NCBI Taxonomy" id="33524"/>
    <lineage>
        <taxon>Eukaryota</taxon>
        <taxon>Metazoa</taxon>
        <taxon>Chordata</taxon>
        <taxon>Craniata</taxon>
        <taxon>Vertebrata</taxon>
        <taxon>Euteleostomi</taxon>
        <taxon>Actinopterygii</taxon>
        <taxon>Neopterygii</taxon>
        <taxon>Teleostei</taxon>
        <taxon>Neoteleostei</taxon>
        <taxon>Acanthomorphata</taxon>
        <taxon>Ovalentaria</taxon>
        <taxon>Atherinomorphae</taxon>
        <taxon>Cyprinodontiformes</taxon>
        <taxon>Goodeidae</taxon>
        <taxon>Ilyodon</taxon>
    </lineage>
</organism>
<comment type="caution">
    <text evidence="2">The sequence shown here is derived from an EMBL/GenBank/DDBJ whole genome shotgun (WGS) entry which is preliminary data.</text>
</comment>
<evidence type="ECO:0000256" key="1">
    <source>
        <dbReference type="SAM" id="MobiDB-lite"/>
    </source>
</evidence>
<name>A0ABV0THC1_9TELE</name>
<accession>A0ABV0THC1</accession>
<feature type="compositionally biased region" description="Polar residues" evidence="1">
    <location>
        <begin position="1"/>
        <end position="10"/>
    </location>
</feature>
<protein>
    <submittedName>
        <fullName evidence="2">Uncharacterized protein</fullName>
    </submittedName>
</protein>
<gene>
    <name evidence="2" type="ORF">ILYODFUR_008741</name>
</gene>
<dbReference type="EMBL" id="JAHRIQ010035351">
    <property type="protein sequence ID" value="MEQ2232201.1"/>
    <property type="molecule type" value="Genomic_DNA"/>
</dbReference>
<feature type="region of interest" description="Disordered" evidence="1">
    <location>
        <begin position="1"/>
        <end position="25"/>
    </location>
</feature>
<dbReference type="Proteomes" id="UP001482620">
    <property type="component" value="Unassembled WGS sequence"/>
</dbReference>
<feature type="compositionally biased region" description="Basic residues" evidence="1">
    <location>
        <begin position="11"/>
        <end position="20"/>
    </location>
</feature>
<proteinExistence type="predicted"/>